<dbReference type="GO" id="GO:0005737">
    <property type="term" value="C:cytoplasm"/>
    <property type="evidence" value="ECO:0007669"/>
    <property type="project" value="UniProtKB-SubCell"/>
</dbReference>
<comment type="caution">
    <text evidence="12">The sequence shown here is derived from an EMBL/GenBank/DDBJ whole genome shotgun (WGS) entry which is preliminary data.</text>
</comment>
<evidence type="ECO:0000259" key="10">
    <source>
        <dbReference type="SMART" id="SM00836"/>
    </source>
</evidence>
<evidence type="ECO:0000256" key="2">
    <source>
        <dbReference type="ARBA" id="ARBA00022598"/>
    </source>
</evidence>
<dbReference type="InterPro" id="IPR035684">
    <property type="entry name" value="ArgRS_core"/>
</dbReference>
<evidence type="ECO:0000313" key="13">
    <source>
        <dbReference type="Proteomes" id="UP000004528"/>
    </source>
</evidence>
<evidence type="ECO:0000256" key="4">
    <source>
        <dbReference type="ARBA" id="ARBA00022840"/>
    </source>
</evidence>
<dbReference type="STRING" id="585506.HMPREF0877_1687"/>
<dbReference type="Gene3D" id="1.10.730.10">
    <property type="entry name" value="Isoleucyl-tRNA Synthetase, Domain 1"/>
    <property type="match status" value="1"/>
</dbReference>
<dbReference type="Pfam" id="PF05746">
    <property type="entry name" value="DALR_1"/>
    <property type="match status" value="1"/>
</dbReference>
<dbReference type="PANTHER" id="PTHR11956">
    <property type="entry name" value="ARGINYL-TRNA SYNTHETASE"/>
    <property type="match status" value="1"/>
</dbReference>
<dbReference type="Proteomes" id="UP000004528">
    <property type="component" value="Unassembled WGS sequence"/>
</dbReference>
<dbReference type="InterPro" id="IPR008909">
    <property type="entry name" value="DALR_anticod-bd"/>
</dbReference>
<dbReference type="Pfam" id="PF03485">
    <property type="entry name" value="Arg_tRNA_synt_N"/>
    <property type="match status" value="1"/>
</dbReference>
<accession>C5RCJ1</accession>
<dbReference type="EMBL" id="ACKU01000032">
    <property type="protein sequence ID" value="EER74147.1"/>
    <property type="molecule type" value="Genomic_DNA"/>
</dbReference>
<keyword evidence="8" id="KW-0963">Cytoplasm</keyword>
<keyword evidence="4 8" id="KW-0067">ATP-binding</keyword>
<dbReference type="eggNOG" id="COG0018">
    <property type="taxonomic scope" value="Bacteria"/>
</dbReference>
<evidence type="ECO:0000256" key="5">
    <source>
        <dbReference type="ARBA" id="ARBA00022917"/>
    </source>
</evidence>
<dbReference type="InterPro" id="IPR014729">
    <property type="entry name" value="Rossmann-like_a/b/a_fold"/>
</dbReference>
<comment type="catalytic activity">
    <reaction evidence="7 8">
        <text>tRNA(Arg) + L-arginine + ATP = L-arginyl-tRNA(Arg) + AMP + diphosphate</text>
        <dbReference type="Rhea" id="RHEA:20301"/>
        <dbReference type="Rhea" id="RHEA-COMP:9658"/>
        <dbReference type="Rhea" id="RHEA-COMP:9673"/>
        <dbReference type="ChEBI" id="CHEBI:30616"/>
        <dbReference type="ChEBI" id="CHEBI:32682"/>
        <dbReference type="ChEBI" id="CHEBI:33019"/>
        <dbReference type="ChEBI" id="CHEBI:78442"/>
        <dbReference type="ChEBI" id="CHEBI:78513"/>
        <dbReference type="ChEBI" id="CHEBI:456215"/>
        <dbReference type="EC" id="6.1.1.19"/>
    </reaction>
</comment>
<dbReference type="HAMAP" id="MF_00123">
    <property type="entry name" value="Arg_tRNA_synth"/>
    <property type="match status" value="1"/>
</dbReference>
<protein>
    <recommendedName>
        <fullName evidence="8">Arginine--tRNA ligase</fullName>
        <ecNumber evidence="8">6.1.1.19</ecNumber>
    </recommendedName>
    <alternativeName>
        <fullName evidence="8">Arginyl-tRNA synthetase</fullName>
        <shortName evidence="8">ArgRS</shortName>
    </alternativeName>
</protein>
<proteinExistence type="inferred from homology"/>
<dbReference type="SUPFAM" id="SSF47323">
    <property type="entry name" value="Anticodon-binding domain of a subclass of class I aminoacyl-tRNA synthetases"/>
    <property type="match status" value="1"/>
</dbReference>
<keyword evidence="13" id="KW-1185">Reference proteome</keyword>
<evidence type="ECO:0000256" key="9">
    <source>
        <dbReference type="RuleBase" id="RU363038"/>
    </source>
</evidence>
<dbReference type="RefSeq" id="WP_002827519.1">
    <property type="nucleotide sequence ID" value="NZ_GG697128.1"/>
</dbReference>
<dbReference type="NCBIfam" id="TIGR00456">
    <property type="entry name" value="argS"/>
    <property type="match status" value="1"/>
</dbReference>
<feature type="domain" description="Arginyl tRNA synthetase N-terminal" evidence="11">
    <location>
        <begin position="1"/>
        <end position="83"/>
    </location>
</feature>
<dbReference type="SMART" id="SM01016">
    <property type="entry name" value="Arg_tRNA_synt_N"/>
    <property type="match status" value="1"/>
</dbReference>
<dbReference type="FunFam" id="3.40.50.620:FF:000116">
    <property type="entry name" value="Arginine--tRNA ligase"/>
    <property type="match status" value="1"/>
</dbReference>
<dbReference type="CDD" id="cd07956">
    <property type="entry name" value="Anticodon_Ia_Arg"/>
    <property type="match status" value="1"/>
</dbReference>
<comment type="subcellular location">
    <subcellularLocation>
        <location evidence="8">Cytoplasm</location>
    </subcellularLocation>
</comment>
<dbReference type="PRINTS" id="PR01038">
    <property type="entry name" value="TRNASYNTHARG"/>
</dbReference>
<dbReference type="Gene3D" id="3.30.1360.70">
    <property type="entry name" value="Arginyl tRNA synthetase N-terminal domain"/>
    <property type="match status" value="1"/>
</dbReference>
<feature type="domain" description="DALR anticodon binding" evidence="10">
    <location>
        <begin position="448"/>
        <end position="561"/>
    </location>
</feature>
<dbReference type="GO" id="GO:0006420">
    <property type="term" value="P:arginyl-tRNA aminoacylation"/>
    <property type="evidence" value="ECO:0007669"/>
    <property type="project" value="UniProtKB-UniRule"/>
</dbReference>
<evidence type="ECO:0000259" key="11">
    <source>
        <dbReference type="SMART" id="SM01016"/>
    </source>
</evidence>
<dbReference type="InterPro" id="IPR036695">
    <property type="entry name" value="Arg-tRNA-synth_N_sf"/>
</dbReference>
<keyword evidence="2 8" id="KW-0436">Ligase</keyword>
<comment type="similarity">
    <text evidence="1 8 9">Belongs to the class-I aminoacyl-tRNA synthetase family.</text>
</comment>
<evidence type="ECO:0000256" key="1">
    <source>
        <dbReference type="ARBA" id="ARBA00005594"/>
    </source>
</evidence>
<evidence type="ECO:0000256" key="8">
    <source>
        <dbReference type="HAMAP-Rule" id="MF_00123"/>
    </source>
</evidence>
<dbReference type="OrthoDB" id="9805987at2"/>
<feature type="short sequence motif" description="'HIGH' region" evidence="8">
    <location>
        <begin position="120"/>
        <end position="130"/>
    </location>
</feature>
<dbReference type="GO" id="GO:0004814">
    <property type="term" value="F:arginine-tRNA ligase activity"/>
    <property type="evidence" value="ECO:0007669"/>
    <property type="project" value="UniProtKB-UniRule"/>
</dbReference>
<keyword evidence="3 8" id="KW-0547">Nucleotide-binding</keyword>
<evidence type="ECO:0000313" key="12">
    <source>
        <dbReference type="EMBL" id="EER74147.1"/>
    </source>
</evidence>
<dbReference type="InterPro" id="IPR001278">
    <property type="entry name" value="Arg-tRNA-ligase"/>
</dbReference>
<dbReference type="EC" id="6.1.1.19" evidence="8"/>
<dbReference type="Gene3D" id="3.40.50.620">
    <property type="entry name" value="HUPs"/>
    <property type="match status" value="1"/>
</dbReference>
<dbReference type="SUPFAM" id="SSF52374">
    <property type="entry name" value="Nucleotidylyl transferase"/>
    <property type="match status" value="1"/>
</dbReference>
<evidence type="ECO:0000256" key="7">
    <source>
        <dbReference type="ARBA" id="ARBA00049339"/>
    </source>
</evidence>
<dbReference type="HOGENOM" id="CLU_006406_6_1_9"/>
<dbReference type="InterPro" id="IPR009080">
    <property type="entry name" value="tRNAsynth_Ia_anticodon-bd"/>
</dbReference>
<evidence type="ECO:0000256" key="6">
    <source>
        <dbReference type="ARBA" id="ARBA00023146"/>
    </source>
</evidence>
<evidence type="ECO:0000256" key="3">
    <source>
        <dbReference type="ARBA" id="ARBA00022741"/>
    </source>
</evidence>
<keyword evidence="6 8" id="KW-0030">Aminoacyl-tRNA synthetase</keyword>
<dbReference type="CDD" id="cd00671">
    <property type="entry name" value="ArgRS_core"/>
    <property type="match status" value="1"/>
</dbReference>
<dbReference type="InterPro" id="IPR005148">
    <property type="entry name" value="Arg-tRNA-synth_N"/>
</dbReference>
<dbReference type="GO" id="GO:0005524">
    <property type="term" value="F:ATP binding"/>
    <property type="evidence" value="ECO:0007669"/>
    <property type="project" value="UniProtKB-UniRule"/>
</dbReference>
<gene>
    <name evidence="8 12" type="primary">argS</name>
    <name evidence="12" type="ORF">HMPREF0877_1687</name>
</gene>
<dbReference type="SMART" id="SM00836">
    <property type="entry name" value="DALR_1"/>
    <property type="match status" value="1"/>
</dbReference>
<dbReference type="AlphaFoldDB" id="C5RCJ1"/>
<reference evidence="12 13" key="1">
    <citation type="submission" date="2009-04" db="EMBL/GenBank/DDBJ databases">
        <authorList>
            <person name="Qin X."/>
            <person name="Bachman B."/>
            <person name="Battles P."/>
            <person name="Bell A."/>
            <person name="Bess C."/>
            <person name="Bickham C."/>
            <person name="Chaboub L."/>
            <person name="Chen D."/>
            <person name="Coyle M."/>
            <person name="Deiros D.R."/>
            <person name="Dinh H."/>
            <person name="Forbes L."/>
            <person name="Fowler G."/>
            <person name="Francisco L."/>
            <person name="Fu Q."/>
            <person name="Gubbala S."/>
            <person name="Hale W."/>
            <person name="Han Y."/>
            <person name="Hemphill L."/>
            <person name="Highlander S.K."/>
            <person name="Hirani K."/>
            <person name="Hogues M."/>
            <person name="Jackson L."/>
            <person name="Jakkamsetti A."/>
            <person name="Javaid M."/>
            <person name="Jiang H."/>
            <person name="Korchina V."/>
            <person name="Kovar C."/>
            <person name="Lara F."/>
            <person name="Lee S."/>
            <person name="Mata R."/>
            <person name="Mathew T."/>
            <person name="Moen C."/>
            <person name="Morales K."/>
            <person name="Munidasa M."/>
            <person name="Nazareth L."/>
            <person name="Ngo R."/>
            <person name="Nguyen L."/>
            <person name="Okwuonu G."/>
            <person name="Ongeri F."/>
            <person name="Patil S."/>
            <person name="Petrosino J."/>
            <person name="Pham C."/>
            <person name="Pham P."/>
            <person name="Pu L.-L."/>
            <person name="Puazo M."/>
            <person name="Raj R."/>
            <person name="Reid J."/>
            <person name="Rouhana J."/>
            <person name="Saada N."/>
            <person name="Shang Y."/>
            <person name="Simmons D."/>
            <person name="Thornton R."/>
            <person name="Warren J."/>
            <person name="Weissenberger G."/>
            <person name="Zhang J."/>
            <person name="Zhang L."/>
            <person name="Zhou C."/>
            <person name="Zhu D."/>
            <person name="Muzny D."/>
            <person name="Worley K."/>
            <person name="Gibbs R."/>
        </authorList>
    </citation>
    <scope>NUCLEOTIDE SEQUENCE [LARGE SCALE GENOMIC DNA]</scope>
    <source>
        <strain evidence="12 13">ATCC 33313</strain>
    </source>
</reference>
<dbReference type="SUPFAM" id="SSF55190">
    <property type="entry name" value="Arginyl-tRNA synthetase (ArgRS), N-terminal 'additional' domain"/>
    <property type="match status" value="1"/>
</dbReference>
<sequence length="561" mass="63362">MDYKNQIAETIAAVVPELDNATILSKIEVPKDASMGDYAFPTFLLAKARRMAPQQIATNIVSEIATDGFKEVKAVGPYVNFFLDQAQFGADTLAEVLRQTDYGHNTDGEAGHITIDMSSPNIAKPMSMGHLRSTVIGNSLAEIAKANGYQPIKINHLGDWGTQFGKLMSAYKRWGSEEEVKADPINTLVKYYVRFHKEAETQPELNDEGRAWFKKLEDGDEEAHELWSWFREESLKEFMELYNDLDIDFDSFNGEAFYNDKMDAVIDTLKEKHLLVESQGAQVVDLEDEGLNVAMIQRTDGATLYMTRDLAAAIFRKNNYNFVKSLYVVGGEQREHFMQMKAVLKKMGYEWSDDIEHIPFGMITVDGKKLSTRSGRIILLKDVLADSVKLATAQIDEKNPNLANKEVVAHEVGTGAVVFHDLMNERLGNFDFKLEEVVRFEGDTGPYVQYTNARAQSILRKAGKPELDLNNLSIDDEQVWETEKLVASFNDIVRRAWRDREPSVIAKYSLNLARAFNKYYANSKILVEDDQLNARLALVTAVSYVLTESLRLLGVKAPKEM</sequence>
<comment type="subunit">
    <text evidence="8">Monomer.</text>
</comment>
<name>C5RCJ1_WEIPA</name>
<dbReference type="Pfam" id="PF00750">
    <property type="entry name" value="tRNA-synt_1d"/>
    <property type="match status" value="1"/>
</dbReference>
<dbReference type="PANTHER" id="PTHR11956:SF5">
    <property type="entry name" value="ARGININE--TRNA LIGASE, CYTOPLASMIC"/>
    <property type="match status" value="1"/>
</dbReference>
<organism evidence="12 13">
    <name type="scientific">Weissella paramesenteroides ATCC 33313</name>
    <dbReference type="NCBI Taxonomy" id="585506"/>
    <lineage>
        <taxon>Bacteria</taxon>
        <taxon>Bacillati</taxon>
        <taxon>Bacillota</taxon>
        <taxon>Bacilli</taxon>
        <taxon>Lactobacillales</taxon>
        <taxon>Lactobacillaceae</taxon>
        <taxon>Weissella</taxon>
    </lineage>
</organism>
<keyword evidence="5 8" id="KW-0648">Protein biosynthesis</keyword>